<dbReference type="EMBL" id="LXQA010004172">
    <property type="protein sequence ID" value="MCH82774.1"/>
    <property type="molecule type" value="Genomic_DNA"/>
</dbReference>
<feature type="region of interest" description="Disordered" evidence="1">
    <location>
        <begin position="18"/>
        <end position="44"/>
    </location>
</feature>
<evidence type="ECO:0000256" key="1">
    <source>
        <dbReference type="SAM" id="MobiDB-lite"/>
    </source>
</evidence>
<accession>A0A392M9A5</accession>
<dbReference type="AlphaFoldDB" id="A0A392M9A5"/>
<keyword evidence="3" id="KW-1185">Reference proteome</keyword>
<proteinExistence type="predicted"/>
<comment type="caution">
    <text evidence="2">The sequence shown here is derived from an EMBL/GenBank/DDBJ whole genome shotgun (WGS) entry which is preliminary data.</text>
</comment>
<reference evidence="2 3" key="1">
    <citation type="journal article" date="2018" name="Front. Plant Sci.">
        <title>Red Clover (Trifolium pratense) and Zigzag Clover (T. medium) - A Picture of Genomic Similarities and Differences.</title>
        <authorList>
            <person name="Dluhosova J."/>
            <person name="Istvanek J."/>
            <person name="Nedelnik J."/>
            <person name="Repkova J."/>
        </authorList>
    </citation>
    <scope>NUCLEOTIDE SEQUENCE [LARGE SCALE GENOMIC DNA]</scope>
    <source>
        <strain evidence="3">cv. 10/8</strain>
        <tissue evidence="2">Leaf</tissue>
    </source>
</reference>
<evidence type="ECO:0000313" key="3">
    <source>
        <dbReference type="Proteomes" id="UP000265520"/>
    </source>
</evidence>
<sequence length="54" mass="5895">MARVMTTDDGEVTISTIETDVTSTNFPSVERNPQSGDGNPLSQHSKATIWVIRC</sequence>
<organism evidence="2 3">
    <name type="scientific">Trifolium medium</name>
    <dbReference type="NCBI Taxonomy" id="97028"/>
    <lineage>
        <taxon>Eukaryota</taxon>
        <taxon>Viridiplantae</taxon>
        <taxon>Streptophyta</taxon>
        <taxon>Embryophyta</taxon>
        <taxon>Tracheophyta</taxon>
        <taxon>Spermatophyta</taxon>
        <taxon>Magnoliopsida</taxon>
        <taxon>eudicotyledons</taxon>
        <taxon>Gunneridae</taxon>
        <taxon>Pentapetalae</taxon>
        <taxon>rosids</taxon>
        <taxon>fabids</taxon>
        <taxon>Fabales</taxon>
        <taxon>Fabaceae</taxon>
        <taxon>Papilionoideae</taxon>
        <taxon>50 kb inversion clade</taxon>
        <taxon>NPAAA clade</taxon>
        <taxon>Hologalegina</taxon>
        <taxon>IRL clade</taxon>
        <taxon>Trifolieae</taxon>
        <taxon>Trifolium</taxon>
    </lineage>
</organism>
<protein>
    <submittedName>
        <fullName evidence="2">Uncharacterized protein</fullName>
    </submittedName>
</protein>
<evidence type="ECO:0000313" key="2">
    <source>
        <dbReference type="EMBL" id="MCH82774.1"/>
    </source>
</evidence>
<name>A0A392M9A5_9FABA</name>
<dbReference type="Proteomes" id="UP000265520">
    <property type="component" value="Unassembled WGS sequence"/>
</dbReference>
<gene>
    <name evidence="2" type="ORF">A2U01_0003586</name>
</gene>